<dbReference type="SUPFAM" id="SSF56801">
    <property type="entry name" value="Acetyl-CoA synthetase-like"/>
    <property type="match status" value="1"/>
</dbReference>
<organism evidence="3 4">
    <name type="scientific">Streptomyces luteolifulvus</name>
    <dbReference type="NCBI Taxonomy" id="2615112"/>
    <lineage>
        <taxon>Bacteria</taxon>
        <taxon>Bacillati</taxon>
        <taxon>Actinomycetota</taxon>
        <taxon>Actinomycetes</taxon>
        <taxon>Kitasatosporales</taxon>
        <taxon>Streptomycetaceae</taxon>
        <taxon>Streptomyces</taxon>
    </lineage>
</organism>
<dbReference type="GO" id="GO:0005737">
    <property type="term" value="C:cytoplasm"/>
    <property type="evidence" value="ECO:0007669"/>
    <property type="project" value="TreeGrafter"/>
</dbReference>
<dbReference type="InterPro" id="IPR045851">
    <property type="entry name" value="AMP-bd_C_sf"/>
</dbReference>
<dbReference type="RefSeq" id="WP_150955029.1">
    <property type="nucleotide sequence ID" value="NZ_VZRB01000031.1"/>
</dbReference>
<dbReference type="PROSITE" id="PS00455">
    <property type="entry name" value="AMP_BINDING"/>
    <property type="match status" value="1"/>
</dbReference>
<dbReference type="GO" id="GO:0016874">
    <property type="term" value="F:ligase activity"/>
    <property type="evidence" value="ECO:0007669"/>
    <property type="project" value="UniProtKB-KW"/>
</dbReference>
<evidence type="ECO:0000313" key="4">
    <source>
        <dbReference type="Proteomes" id="UP000442707"/>
    </source>
</evidence>
<dbReference type="Pfam" id="PF00501">
    <property type="entry name" value="AMP-binding"/>
    <property type="match status" value="1"/>
</dbReference>
<dbReference type="AlphaFoldDB" id="A0A6H9URC3"/>
<dbReference type="InterPro" id="IPR020845">
    <property type="entry name" value="AMP-binding_CS"/>
</dbReference>
<dbReference type="InterPro" id="IPR042099">
    <property type="entry name" value="ANL_N_sf"/>
</dbReference>
<dbReference type="Gene3D" id="3.30.300.30">
    <property type="match status" value="1"/>
</dbReference>
<feature type="domain" description="AMP-dependent synthetase/ligase" evidence="1">
    <location>
        <begin position="24"/>
        <end position="381"/>
    </location>
</feature>
<keyword evidence="3" id="KW-0436">Ligase</keyword>
<feature type="domain" description="AMP-binding enzyme C-terminal" evidence="2">
    <location>
        <begin position="440"/>
        <end position="514"/>
    </location>
</feature>
<protein>
    <submittedName>
        <fullName evidence="3">D-alanine--poly(Phosphoribitol) ligase</fullName>
    </submittedName>
</protein>
<evidence type="ECO:0000259" key="2">
    <source>
        <dbReference type="Pfam" id="PF13193"/>
    </source>
</evidence>
<reference evidence="3 4" key="1">
    <citation type="submission" date="2019-09" db="EMBL/GenBank/DDBJ databases">
        <title>Screening of Novel Bioactive Compounds from Soil-Associated.</title>
        <authorList>
            <person name="Zhao S."/>
        </authorList>
    </citation>
    <scope>NUCLEOTIDE SEQUENCE [LARGE SCALE GENOMIC DNA]</scope>
    <source>
        <strain evidence="3 4">HIT-DPA4</strain>
    </source>
</reference>
<dbReference type="InterPro" id="IPR000873">
    <property type="entry name" value="AMP-dep_synth/lig_dom"/>
</dbReference>
<accession>A0A6H9URC3</accession>
<dbReference type="Proteomes" id="UP000442707">
    <property type="component" value="Unassembled WGS sequence"/>
</dbReference>
<evidence type="ECO:0000259" key="1">
    <source>
        <dbReference type="Pfam" id="PF00501"/>
    </source>
</evidence>
<name>A0A6H9URC3_9ACTN</name>
<dbReference type="PANTHER" id="PTHR45527:SF1">
    <property type="entry name" value="FATTY ACID SYNTHASE"/>
    <property type="match status" value="1"/>
</dbReference>
<keyword evidence="4" id="KW-1185">Reference proteome</keyword>
<dbReference type="GO" id="GO:0031177">
    <property type="term" value="F:phosphopantetheine binding"/>
    <property type="evidence" value="ECO:0007669"/>
    <property type="project" value="TreeGrafter"/>
</dbReference>
<dbReference type="InterPro" id="IPR025110">
    <property type="entry name" value="AMP-bd_C"/>
</dbReference>
<proteinExistence type="predicted"/>
<dbReference type="NCBIfam" id="TIGR01733">
    <property type="entry name" value="AA-adenyl-dom"/>
    <property type="match status" value="1"/>
</dbReference>
<dbReference type="Pfam" id="PF13193">
    <property type="entry name" value="AMP-binding_C"/>
    <property type="match status" value="1"/>
</dbReference>
<gene>
    <name evidence="3" type="ORF">F7R91_32200</name>
</gene>
<dbReference type="InterPro" id="IPR010071">
    <property type="entry name" value="AA_adenyl_dom"/>
</dbReference>
<dbReference type="GO" id="GO:0043041">
    <property type="term" value="P:amino acid activation for nonribosomal peptide biosynthetic process"/>
    <property type="evidence" value="ECO:0007669"/>
    <property type="project" value="TreeGrafter"/>
</dbReference>
<dbReference type="PANTHER" id="PTHR45527">
    <property type="entry name" value="NONRIBOSOMAL PEPTIDE SYNTHETASE"/>
    <property type="match status" value="1"/>
</dbReference>
<comment type="caution">
    <text evidence="3">The sequence shown here is derived from an EMBL/GenBank/DDBJ whole genome shotgun (WGS) entry which is preliminary data.</text>
</comment>
<dbReference type="EMBL" id="VZRB01000031">
    <property type="protein sequence ID" value="KAB1141502.1"/>
    <property type="molecule type" value="Genomic_DNA"/>
</dbReference>
<dbReference type="Gene3D" id="3.40.50.12780">
    <property type="entry name" value="N-terminal domain of ligase-like"/>
    <property type="match status" value="1"/>
</dbReference>
<evidence type="ECO:0000313" key="3">
    <source>
        <dbReference type="EMBL" id="KAB1141502.1"/>
    </source>
</evidence>
<sequence length="531" mass="56591">MADERFVPRFPADTLDAFALAPLARTPDKPAVVERGASGGVTSVSYRELAQRVEEYAKRLTAAGVRIGDRVVVEGHTSASSIALLLACARVGAVFIPVDPDTPALRLDSIVDATGPALFLHPADGPARTPRDDVPLGAFDADGGITVDRVPPARRPLRRGVVGGDPAYIIFTSGTTGRPKGVVMSHHAALAFYRGTQRFGAVSPDDRVASTSPLAFDVALFDICVSLGTGATLIAVPRAFLSFPRRLIGFLREAEATVVHGVPSLWRPLLRHEPDGVAALGEQLRGILFAGENFPLAELRRLRTLLPHLRVVNAFGATETVACSFAEVPNPLPEDAEALSIGHGYPGAEILLLDEQGDLVDEPGAVGEMYIRCPSLFSGYWDDPDATRGVLVPDPLEPRSGQRVYRSGDLAYRGPSGELYFCGRVDSMVKIRGNRIELGEIERRLAEHPEVTAAVVLALDGPEGEAALTACVVATPTGATRAELADLCRRSMPAYMTPKRFLFLDELPLNTNGKADRKALTALATGDATGT</sequence>
<dbReference type="GO" id="GO:0044550">
    <property type="term" value="P:secondary metabolite biosynthetic process"/>
    <property type="evidence" value="ECO:0007669"/>
    <property type="project" value="TreeGrafter"/>
</dbReference>